<reference evidence="2 3" key="1">
    <citation type="submission" date="2017-11" db="EMBL/GenBank/DDBJ databases">
        <title>De-novo sequencing of pomegranate (Punica granatum L.) genome.</title>
        <authorList>
            <person name="Akparov Z."/>
            <person name="Amiraslanov A."/>
            <person name="Hajiyeva S."/>
            <person name="Abbasov M."/>
            <person name="Kaur K."/>
            <person name="Hamwieh A."/>
            <person name="Solovyev V."/>
            <person name="Salamov A."/>
            <person name="Braich B."/>
            <person name="Kosarev P."/>
            <person name="Mahmoud A."/>
            <person name="Hajiyev E."/>
            <person name="Babayeva S."/>
            <person name="Izzatullayeva V."/>
            <person name="Mammadov A."/>
            <person name="Mammadov A."/>
            <person name="Sharifova S."/>
            <person name="Ojaghi J."/>
            <person name="Eynullazada K."/>
            <person name="Bayramov B."/>
            <person name="Abdulazimova A."/>
            <person name="Shahmuradov I."/>
        </authorList>
    </citation>
    <scope>NUCLEOTIDE SEQUENCE [LARGE SCALE GENOMIC DNA]</scope>
    <source>
        <strain evidence="3">cv. AG2017</strain>
        <tissue evidence="2">Leaf</tissue>
    </source>
</reference>
<comment type="caution">
    <text evidence="2">The sequence shown here is derived from an EMBL/GenBank/DDBJ whole genome shotgun (WGS) entry which is preliminary data.</text>
</comment>
<accession>A0A2I0K6T8</accession>
<evidence type="ECO:0000256" key="1">
    <source>
        <dbReference type="SAM" id="MobiDB-lite"/>
    </source>
</evidence>
<name>A0A2I0K6T8_PUNGR</name>
<dbReference type="EMBL" id="PGOL01000843">
    <property type="protein sequence ID" value="PKI64271.1"/>
    <property type="molecule type" value="Genomic_DNA"/>
</dbReference>
<dbReference type="AlphaFoldDB" id="A0A2I0K6T8"/>
<keyword evidence="3" id="KW-1185">Reference proteome</keyword>
<protein>
    <submittedName>
        <fullName evidence="2">Uncharacterized protein</fullName>
    </submittedName>
</protein>
<proteinExistence type="predicted"/>
<evidence type="ECO:0000313" key="2">
    <source>
        <dbReference type="EMBL" id="PKI64271.1"/>
    </source>
</evidence>
<evidence type="ECO:0000313" key="3">
    <source>
        <dbReference type="Proteomes" id="UP000233551"/>
    </source>
</evidence>
<dbReference type="Proteomes" id="UP000233551">
    <property type="component" value="Unassembled WGS sequence"/>
</dbReference>
<organism evidence="2 3">
    <name type="scientific">Punica granatum</name>
    <name type="common">Pomegranate</name>
    <dbReference type="NCBI Taxonomy" id="22663"/>
    <lineage>
        <taxon>Eukaryota</taxon>
        <taxon>Viridiplantae</taxon>
        <taxon>Streptophyta</taxon>
        <taxon>Embryophyta</taxon>
        <taxon>Tracheophyta</taxon>
        <taxon>Spermatophyta</taxon>
        <taxon>Magnoliopsida</taxon>
        <taxon>eudicotyledons</taxon>
        <taxon>Gunneridae</taxon>
        <taxon>Pentapetalae</taxon>
        <taxon>rosids</taxon>
        <taxon>malvids</taxon>
        <taxon>Myrtales</taxon>
        <taxon>Lythraceae</taxon>
        <taxon>Punica</taxon>
    </lineage>
</organism>
<gene>
    <name evidence="2" type="ORF">CRG98_015344</name>
</gene>
<sequence>MDIQERLESGPDLRRVESERENSSWTTFEWIDRSLGSFKVDPALVGPRDRLTLDTEIDGNLRVRMTETLRVTGKRWVVSADATFIYTALSFQLKCFDHSSIYRVLKSVD</sequence>
<feature type="region of interest" description="Disordered" evidence="1">
    <location>
        <begin position="1"/>
        <end position="21"/>
    </location>
</feature>